<sequence length="241" mass="27484">MSQSPLAEELLSKVQEFNKRIEAFKTAHANYHSMLSDEDEIQHSQDYHESECARIANFQETLYQFITRASAENYKSEVRLEDSISNVGSRKQTRSRTSSRKSGGGSLAHEPSPRLETIKQQQLQEEAKFRLDQRKGELNLERKIDRAQAEEQTYVNAKLEIATGKQPSRIYAQVLPLPLQGQPTKPLRHMAPQETKPLESKHYDNIHLAGPLEGSIKDSPSSHDSSTGERFLQELIEIQKE</sequence>
<accession>A0AAD9QQF3</accession>
<reference evidence="2" key="1">
    <citation type="journal article" date="2023" name="G3 (Bethesda)">
        <title>Whole genome assembly and annotation of the endangered Caribbean coral Acropora cervicornis.</title>
        <authorList>
            <person name="Selwyn J.D."/>
            <person name="Vollmer S.V."/>
        </authorList>
    </citation>
    <scope>NUCLEOTIDE SEQUENCE</scope>
    <source>
        <strain evidence="2">K2</strain>
    </source>
</reference>
<comment type="caution">
    <text evidence="2">The sequence shown here is derived from an EMBL/GenBank/DDBJ whole genome shotgun (WGS) entry which is preliminary data.</text>
</comment>
<evidence type="ECO:0000313" key="2">
    <source>
        <dbReference type="EMBL" id="KAK2565604.1"/>
    </source>
</evidence>
<proteinExistence type="predicted"/>
<reference evidence="2" key="2">
    <citation type="journal article" date="2023" name="Science">
        <title>Genomic signatures of disease resistance in endangered staghorn corals.</title>
        <authorList>
            <person name="Vollmer S.V."/>
            <person name="Selwyn J.D."/>
            <person name="Despard B.A."/>
            <person name="Roesel C.L."/>
        </authorList>
    </citation>
    <scope>NUCLEOTIDE SEQUENCE</scope>
    <source>
        <strain evidence="2">K2</strain>
    </source>
</reference>
<organism evidence="2 3">
    <name type="scientific">Acropora cervicornis</name>
    <name type="common">Staghorn coral</name>
    <dbReference type="NCBI Taxonomy" id="6130"/>
    <lineage>
        <taxon>Eukaryota</taxon>
        <taxon>Metazoa</taxon>
        <taxon>Cnidaria</taxon>
        <taxon>Anthozoa</taxon>
        <taxon>Hexacorallia</taxon>
        <taxon>Scleractinia</taxon>
        <taxon>Astrocoeniina</taxon>
        <taxon>Acroporidae</taxon>
        <taxon>Acropora</taxon>
    </lineage>
</organism>
<dbReference type="EMBL" id="JARQWQ010000019">
    <property type="protein sequence ID" value="KAK2565604.1"/>
    <property type="molecule type" value="Genomic_DNA"/>
</dbReference>
<evidence type="ECO:0000313" key="3">
    <source>
        <dbReference type="Proteomes" id="UP001249851"/>
    </source>
</evidence>
<evidence type="ECO:0000256" key="1">
    <source>
        <dbReference type="SAM" id="MobiDB-lite"/>
    </source>
</evidence>
<dbReference type="AlphaFoldDB" id="A0AAD9QQF3"/>
<feature type="region of interest" description="Disordered" evidence="1">
    <location>
        <begin position="85"/>
        <end position="115"/>
    </location>
</feature>
<protein>
    <submittedName>
        <fullName evidence="2">Uncharacterized protein</fullName>
    </submittedName>
</protein>
<feature type="region of interest" description="Disordered" evidence="1">
    <location>
        <begin position="210"/>
        <end position="241"/>
    </location>
</feature>
<keyword evidence="3" id="KW-1185">Reference proteome</keyword>
<dbReference type="Proteomes" id="UP001249851">
    <property type="component" value="Unassembled WGS sequence"/>
</dbReference>
<name>A0AAD9QQF3_ACRCE</name>
<gene>
    <name evidence="2" type="ORF">P5673_010732</name>
</gene>